<feature type="domain" description="Peripheral subunit-binding (PSBD)" evidence="7">
    <location>
        <begin position="105"/>
        <end position="142"/>
    </location>
</feature>
<dbReference type="SUPFAM" id="SSF47005">
    <property type="entry name" value="Peripheral subunit-binding domain of 2-oxo acid dehydrogenase complex"/>
    <property type="match status" value="2"/>
</dbReference>
<comment type="similarity">
    <text evidence="2 4">Belongs to the 2-oxoacid dehydrogenase family.</text>
</comment>
<comment type="caution">
    <text evidence="8">The sequence shown here is derived from an EMBL/GenBank/DDBJ whole genome shotgun (WGS) entry which is preliminary data.</text>
</comment>
<sequence length="445" mass="45787">MAEFRMPSLGADMESGTVLEWLVGPGDQVRRGDVVAVVDTDKAAIDVECFDSGVIERLLVQPGEKVSVGTPLALIAATGADAGPAPPETAARPRETPPPAPHPAALSPLVRRRAAEAGLDIATLTGTGPGGVVTAADVDHALHPAVPVAAPLVPSVTPGPPEPVVAAAPGARIHVSPYARRLAAERGVDPTVLRGSGPDGVVHARDVPAVPAPVVTNGAGPAPVAATALRRATAALMARSKREIPHYYLALDIDLGPALDWLRAHNRAIPVAARVLPAAVLLRAVVLAAQAVPELNGHWIDDRFVPGRGVQLGVAVSLRGGGLVVPVIRDAGTLGLDDLMARVREGGERARTGRLRSSEAGGATITVTNLGELGVDAVDGVIHPPQVALVGFGAVRPRPWAAGDAVLVRPVVTATLSADHRATDGALGARLLREIDRRLRRPEEL</sequence>
<evidence type="ECO:0000256" key="1">
    <source>
        <dbReference type="ARBA" id="ARBA00001938"/>
    </source>
</evidence>
<keyword evidence="3 4" id="KW-0450">Lipoyl</keyword>
<name>A0A848DF60_9PSEU</name>
<dbReference type="Gene3D" id="3.30.559.10">
    <property type="entry name" value="Chloramphenicol acetyltransferase-like domain"/>
    <property type="match status" value="1"/>
</dbReference>
<dbReference type="PANTHER" id="PTHR23151:SF90">
    <property type="entry name" value="DIHYDROLIPOYLLYSINE-RESIDUE ACETYLTRANSFERASE COMPONENT OF PYRUVATE DEHYDROGENASE COMPLEX, MITOCHONDRIAL-RELATED"/>
    <property type="match status" value="1"/>
</dbReference>
<evidence type="ECO:0000256" key="3">
    <source>
        <dbReference type="ARBA" id="ARBA00022823"/>
    </source>
</evidence>
<proteinExistence type="inferred from homology"/>
<keyword evidence="9" id="KW-1185">Reference proteome</keyword>
<organism evidence="8 9">
    <name type="scientific">Pseudonocardia bannensis</name>
    <dbReference type="NCBI Taxonomy" id="630973"/>
    <lineage>
        <taxon>Bacteria</taxon>
        <taxon>Bacillati</taxon>
        <taxon>Actinomycetota</taxon>
        <taxon>Actinomycetes</taxon>
        <taxon>Pseudonocardiales</taxon>
        <taxon>Pseudonocardiaceae</taxon>
        <taxon>Pseudonocardia</taxon>
    </lineage>
</organism>
<feature type="domain" description="Lipoyl-binding" evidence="6">
    <location>
        <begin position="1"/>
        <end position="76"/>
    </location>
</feature>
<dbReference type="InterPro" id="IPR045257">
    <property type="entry name" value="E2/Pdx1"/>
</dbReference>
<dbReference type="GO" id="GO:0006086">
    <property type="term" value="P:pyruvate decarboxylation to acetyl-CoA"/>
    <property type="evidence" value="ECO:0007669"/>
    <property type="project" value="InterPro"/>
</dbReference>
<evidence type="ECO:0000256" key="5">
    <source>
        <dbReference type="SAM" id="MobiDB-lite"/>
    </source>
</evidence>
<keyword evidence="4" id="KW-0012">Acyltransferase</keyword>
<dbReference type="GO" id="GO:0016746">
    <property type="term" value="F:acyltransferase activity"/>
    <property type="evidence" value="ECO:0007669"/>
    <property type="project" value="UniProtKB-KW"/>
</dbReference>
<dbReference type="Gene3D" id="4.10.320.10">
    <property type="entry name" value="E3-binding domain"/>
    <property type="match status" value="2"/>
</dbReference>
<dbReference type="AlphaFoldDB" id="A0A848DF60"/>
<dbReference type="PROSITE" id="PS51826">
    <property type="entry name" value="PSBD"/>
    <property type="match status" value="2"/>
</dbReference>
<feature type="region of interest" description="Disordered" evidence="5">
    <location>
        <begin position="79"/>
        <end position="106"/>
    </location>
</feature>
<feature type="domain" description="Peripheral subunit-binding (PSBD)" evidence="7">
    <location>
        <begin position="174"/>
        <end position="211"/>
    </location>
</feature>
<evidence type="ECO:0000259" key="7">
    <source>
        <dbReference type="PROSITE" id="PS51826"/>
    </source>
</evidence>
<protein>
    <recommendedName>
        <fullName evidence="4">Dihydrolipoamide acetyltransferase component of pyruvate dehydrogenase complex</fullName>
        <ecNumber evidence="4">2.3.1.-</ecNumber>
    </recommendedName>
</protein>
<dbReference type="InterPro" id="IPR023213">
    <property type="entry name" value="CAT-like_dom_sf"/>
</dbReference>
<reference evidence="8 9" key="1">
    <citation type="submission" date="2020-04" db="EMBL/GenBank/DDBJ databases">
        <authorList>
            <person name="Klaysubun C."/>
            <person name="Duangmal K."/>
            <person name="Lipun K."/>
        </authorList>
    </citation>
    <scope>NUCLEOTIDE SEQUENCE [LARGE SCALE GENOMIC DNA]</scope>
    <source>
        <strain evidence="8 9">DSM 45300</strain>
    </source>
</reference>
<dbReference type="RefSeq" id="WP_169411018.1">
    <property type="nucleotide sequence ID" value="NZ_JAAXKZ010000014.1"/>
</dbReference>
<dbReference type="InterPro" id="IPR001078">
    <property type="entry name" value="2-oxoacid_DH_actylTfrase"/>
</dbReference>
<evidence type="ECO:0000259" key="6">
    <source>
        <dbReference type="PROSITE" id="PS50968"/>
    </source>
</evidence>
<dbReference type="GO" id="GO:0045254">
    <property type="term" value="C:pyruvate dehydrogenase complex"/>
    <property type="evidence" value="ECO:0007669"/>
    <property type="project" value="InterPro"/>
</dbReference>
<dbReference type="Pfam" id="PF00198">
    <property type="entry name" value="2-oxoacid_dh"/>
    <property type="match status" value="1"/>
</dbReference>
<dbReference type="CDD" id="cd06849">
    <property type="entry name" value="lipoyl_domain"/>
    <property type="match status" value="1"/>
</dbReference>
<dbReference type="InterPro" id="IPR004167">
    <property type="entry name" value="PSBD"/>
</dbReference>
<evidence type="ECO:0000313" key="9">
    <source>
        <dbReference type="Proteomes" id="UP000586918"/>
    </source>
</evidence>
<dbReference type="SUPFAM" id="SSF52777">
    <property type="entry name" value="CoA-dependent acyltransferases"/>
    <property type="match status" value="1"/>
</dbReference>
<dbReference type="Pfam" id="PF00364">
    <property type="entry name" value="Biotin_lipoyl"/>
    <property type="match status" value="1"/>
</dbReference>
<accession>A0A848DF60</accession>
<dbReference type="Gene3D" id="2.40.50.100">
    <property type="match status" value="1"/>
</dbReference>
<evidence type="ECO:0000256" key="2">
    <source>
        <dbReference type="ARBA" id="ARBA00007317"/>
    </source>
</evidence>
<dbReference type="InterPro" id="IPR036625">
    <property type="entry name" value="E3-bd_dom_sf"/>
</dbReference>
<evidence type="ECO:0000313" key="8">
    <source>
        <dbReference type="EMBL" id="NMH91204.1"/>
    </source>
</evidence>
<dbReference type="SUPFAM" id="SSF51230">
    <property type="entry name" value="Single hybrid motif"/>
    <property type="match status" value="1"/>
</dbReference>
<dbReference type="EMBL" id="JAAXKZ010000014">
    <property type="protein sequence ID" value="NMH91204.1"/>
    <property type="molecule type" value="Genomic_DNA"/>
</dbReference>
<dbReference type="InterPro" id="IPR011053">
    <property type="entry name" value="Single_hybrid_motif"/>
</dbReference>
<dbReference type="EC" id="2.3.1.-" evidence="4"/>
<dbReference type="PANTHER" id="PTHR23151">
    <property type="entry name" value="DIHYDROLIPOAMIDE ACETYL/SUCCINYL-TRANSFERASE-RELATED"/>
    <property type="match status" value="1"/>
</dbReference>
<dbReference type="Pfam" id="PF02817">
    <property type="entry name" value="E3_binding"/>
    <property type="match status" value="2"/>
</dbReference>
<comment type="cofactor">
    <cofactor evidence="1 4">
        <name>(R)-lipoate</name>
        <dbReference type="ChEBI" id="CHEBI:83088"/>
    </cofactor>
</comment>
<dbReference type="PROSITE" id="PS50968">
    <property type="entry name" value="BIOTINYL_LIPOYL"/>
    <property type="match status" value="1"/>
</dbReference>
<gene>
    <name evidence="8" type="ORF">HF519_06275</name>
</gene>
<evidence type="ECO:0000256" key="4">
    <source>
        <dbReference type="RuleBase" id="RU003423"/>
    </source>
</evidence>
<keyword evidence="4" id="KW-0808">Transferase</keyword>
<dbReference type="InterPro" id="IPR000089">
    <property type="entry name" value="Biotin_lipoyl"/>
</dbReference>
<dbReference type="Proteomes" id="UP000586918">
    <property type="component" value="Unassembled WGS sequence"/>
</dbReference>